<evidence type="ECO:0000256" key="1">
    <source>
        <dbReference type="SAM" id="MobiDB-lite"/>
    </source>
</evidence>
<evidence type="ECO:0000313" key="2">
    <source>
        <dbReference type="EMBL" id="KAF3611840.1"/>
    </source>
</evidence>
<feature type="compositionally biased region" description="Polar residues" evidence="1">
    <location>
        <begin position="101"/>
        <end position="110"/>
    </location>
</feature>
<dbReference type="Proteomes" id="UP000266723">
    <property type="component" value="Unassembled WGS sequence"/>
</dbReference>
<dbReference type="EMBL" id="QGKV02000297">
    <property type="protein sequence ID" value="KAF3611840.1"/>
    <property type="molecule type" value="Genomic_DNA"/>
</dbReference>
<reference evidence="2 3" key="1">
    <citation type="journal article" date="2020" name="BMC Genomics">
        <title>Intraspecific diversification of the crop wild relative Brassica cretica Lam. using demographic model selection.</title>
        <authorList>
            <person name="Kioukis A."/>
            <person name="Michalopoulou V.A."/>
            <person name="Briers L."/>
            <person name="Pirintsos S."/>
            <person name="Studholme D.J."/>
            <person name="Pavlidis P."/>
            <person name="Sarris P.F."/>
        </authorList>
    </citation>
    <scope>NUCLEOTIDE SEQUENCE [LARGE SCALE GENOMIC DNA]</scope>
    <source>
        <strain evidence="3">cv. PFS-1207/04</strain>
    </source>
</reference>
<gene>
    <name evidence="2" type="ORF">DY000_02046573</name>
</gene>
<feature type="compositionally biased region" description="Basic and acidic residues" evidence="1">
    <location>
        <begin position="35"/>
        <end position="50"/>
    </location>
</feature>
<feature type="compositionally biased region" description="Basic and acidic residues" evidence="1">
    <location>
        <begin position="62"/>
        <end position="89"/>
    </location>
</feature>
<name>A0ABQ7FAM9_BRACR</name>
<accession>A0ABQ7FAM9</accession>
<sequence length="117" mass="12994">MPPLGNLTSENRTPSAPRTAQQTGFGEPIGQARGYDTRRPIGTDPQREDLGTPSETGTKHCAFHDRKDHSTEECRAALRSQSENKKTIEDTEEEEEEPATPKSNRNTKGSSNKRSRN</sequence>
<organism evidence="2 3">
    <name type="scientific">Brassica cretica</name>
    <name type="common">Mustard</name>
    <dbReference type="NCBI Taxonomy" id="69181"/>
    <lineage>
        <taxon>Eukaryota</taxon>
        <taxon>Viridiplantae</taxon>
        <taxon>Streptophyta</taxon>
        <taxon>Embryophyta</taxon>
        <taxon>Tracheophyta</taxon>
        <taxon>Spermatophyta</taxon>
        <taxon>Magnoliopsida</taxon>
        <taxon>eudicotyledons</taxon>
        <taxon>Gunneridae</taxon>
        <taxon>Pentapetalae</taxon>
        <taxon>rosids</taxon>
        <taxon>malvids</taxon>
        <taxon>Brassicales</taxon>
        <taxon>Brassicaceae</taxon>
        <taxon>Brassiceae</taxon>
        <taxon>Brassica</taxon>
    </lineage>
</organism>
<evidence type="ECO:0000313" key="3">
    <source>
        <dbReference type="Proteomes" id="UP000266723"/>
    </source>
</evidence>
<keyword evidence="3" id="KW-1185">Reference proteome</keyword>
<feature type="region of interest" description="Disordered" evidence="1">
    <location>
        <begin position="1"/>
        <end position="117"/>
    </location>
</feature>
<protein>
    <submittedName>
        <fullName evidence="2">Uncharacterized protein</fullName>
    </submittedName>
</protein>
<feature type="compositionally biased region" description="Polar residues" evidence="1">
    <location>
        <begin position="1"/>
        <end position="24"/>
    </location>
</feature>
<comment type="caution">
    <text evidence="2">The sequence shown here is derived from an EMBL/GenBank/DDBJ whole genome shotgun (WGS) entry which is preliminary data.</text>
</comment>
<proteinExistence type="predicted"/>